<evidence type="ECO:0000313" key="2">
    <source>
        <dbReference type="Proteomes" id="UP000003477"/>
    </source>
</evidence>
<sequence>MDIDTANGGTSQTYSSKNLTITETTQLKLTPFTLEINHPRRSSRSVNYEE</sequence>
<dbReference type="RefSeq" id="WP_007309935.1">
    <property type="nucleotide sequence ID" value="NZ_AESD01000232.1"/>
</dbReference>
<dbReference type="Proteomes" id="UP000003477">
    <property type="component" value="Unassembled WGS sequence"/>
</dbReference>
<organism evidence="1 2">
    <name type="scientific">Crocosphaera watsonii WH 0003</name>
    <dbReference type="NCBI Taxonomy" id="423471"/>
    <lineage>
        <taxon>Bacteria</taxon>
        <taxon>Bacillati</taxon>
        <taxon>Cyanobacteriota</taxon>
        <taxon>Cyanophyceae</taxon>
        <taxon>Oscillatoriophycideae</taxon>
        <taxon>Chroococcales</taxon>
        <taxon>Aphanothecaceae</taxon>
        <taxon>Crocosphaera</taxon>
    </lineage>
</organism>
<dbReference type="EMBL" id="AESD01000232">
    <property type="protein sequence ID" value="EHJ13790.1"/>
    <property type="molecule type" value="Genomic_DNA"/>
</dbReference>
<name>G5J1Y5_CROWT</name>
<dbReference type="PATRIC" id="fig|423471.3.peg.1413"/>
<gene>
    <name evidence="1" type="ORF">CWATWH0003_1516</name>
</gene>
<comment type="caution">
    <text evidence="1">The sequence shown here is derived from an EMBL/GenBank/DDBJ whole genome shotgun (WGS) entry which is preliminary data.</text>
</comment>
<dbReference type="GeneID" id="88769622"/>
<dbReference type="AlphaFoldDB" id="G5J1Y5"/>
<evidence type="ECO:0000313" key="1">
    <source>
        <dbReference type="EMBL" id="EHJ13790.1"/>
    </source>
</evidence>
<protein>
    <submittedName>
        <fullName evidence="1">Uncharacterized protein</fullName>
    </submittedName>
</protein>
<reference evidence="1 2" key="1">
    <citation type="journal article" date="2011" name="Front. Microbiol.">
        <title>Two Strains of Crocosphaera watsonii with Highly Conserved Genomes are Distinguished by Strain-Specific Features.</title>
        <authorList>
            <person name="Bench S.R."/>
            <person name="Ilikchyan I.N."/>
            <person name="Tripp H.J."/>
            <person name="Zehr J.P."/>
        </authorList>
    </citation>
    <scope>NUCLEOTIDE SEQUENCE [LARGE SCALE GENOMIC DNA]</scope>
    <source>
        <strain evidence="1 2">WH 0003</strain>
    </source>
</reference>
<accession>G5J1Y5</accession>
<proteinExistence type="predicted"/>